<dbReference type="Pfam" id="PF20434">
    <property type="entry name" value="BD-FAE"/>
    <property type="match status" value="1"/>
</dbReference>
<evidence type="ECO:0000313" key="4">
    <source>
        <dbReference type="EMBL" id="MFC3809137.1"/>
    </source>
</evidence>
<evidence type="ECO:0000259" key="3">
    <source>
        <dbReference type="Pfam" id="PF20434"/>
    </source>
</evidence>
<dbReference type="Gene3D" id="3.40.50.1820">
    <property type="entry name" value="alpha/beta hydrolase"/>
    <property type="match status" value="1"/>
</dbReference>
<proteinExistence type="predicted"/>
<feature type="domain" description="BD-FAE-like" evidence="3">
    <location>
        <begin position="62"/>
        <end position="258"/>
    </location>
</feature>
<name>A0ABV7YSX6_9BACT</name>
<reference evidence="5" key="1">
    <citation type="journal article" date="2019" name="Int. J. Syst. Evol. Microbiol.">
        <title>The Global Catalogue of Microorganisms (GCM) 10K type strain sequencing project: providing services to taxonomists for standard genome sequencing and annotation.</title>
        <authorList>
            <consortium name="The Broad Institute Genomics Platform"/>
            <consortium name="The Broad Institute Genome Sequencing Center for Infectious Disease"/>
            <person name="Wu L."/>
            <person name="Ma J."/>
        </authorList>
    </citation>
    <scope>NUCLEOTIDE SEQUENCE [LARGE SCALE GENOMIC DNA]</scope>
    <source>
        <strain evidence="5">CECT 7956</strain>
    </source>
</reference>
<protein>
    <submittedName>
        <fullName evidence="4">Alpha/beta hydrolase</fullName>
    </submittedName>
</protein>
<dbReference type="SUPFAM" id="SSF53474">
    <property type="entry name" value="alpha/beta-Hydrolases"/>
    <property type="match status" value="1"/>
</dbReference>
<dbReference type="RefSeq" id="WP_379833775.1">
    <property type="nucleotide sequence ID" value="NZ_JBHRYQ010000001.1"/>
</dbReference>
<keyword evidence="1 4" id="KW-0378">Hydrolase</keyword>
<dbReference type="InterPro" id="IPR049492">
    <property type="entry name" value="BD-FAE-like_dom"/>
</dbReference>
<keyword evidence="5" id="KW-1185">Reference proteome</keyword>
<dbReference type="InterPro" id="IPR050300">
    <property type="entry name" value="GDXG_lipolytic_enzyme"/>
</dbReference>
<dbReference type="Proteomes" id="UP001595616">
    <property type="component" value="Unassembled WGS sequence"/>
</dbReference>
<organism evidence="4 5">
    <name type="scientific">Lacihabitans lacunae</name>
    <dbReference type="NCBI Taxonomy" id="1028214"/>
    <lineage>
        <taxon>Bacteria</taxon>
        <taxon>Pseudomonadati</taxon>
        <taxon>Bacteroidota</taxon>
        <taxon>Cytophagia</taxon>
        <taxon>Cytophagales</taxon>
        <taxon>Leadbetterellaceae</taxon>
        <taxon>Lacihabitans</taxon>
    </lineage>
</organism>
<evidence type="ECO:0000256" key="1">
    <source>
        <dbReference type="ARBA" id="ARBA00022801"/>
    </source>
</evidence>
<dbReference type="InterPro" id="IPR029058">
    <property type="entry name" value="AB_hydrolase_fold"/>
</dbReference>
<dbReference type="PANTHER" id="PTHR48081">
    <property type="entry name" value="AB HYDROLASE SUPERFAMILY PROTEIN C4A8.06C"/>
    <property type="match status" value="1"/>
</dbReference>
<dbReference type="GO" id="GO:0016787">
    <property type="term" value="F:hydrolase activity"/>
    <property type="evidence" value="ECO:0007669"/>
    <property type="project" value="UniProtKB-KW"/>
</dbReference>
<dbReference type="PANTHER" id="PTHR48081:SF6">
    <property type="entry name" value="PEPTIDASE S9 PROLYL OLIGOPEPTIDASE CATALYTIC DOMAIN-CONTAINING PROTEIN"/>
    <property type="match status" value="1"/>
</dbReference>
<dbReference type="EMBL" id="JBHRYQ010000001">
    <property type="protein sequence ID" value="MFC3809137.1"/>
    <property type="molecule type" value="Genomic_DNA"/>
</dbReference>
<sequence>MKLIFSLLISMLAFETFAQTVIPLYSDGVPGLKPNLSISEESITNPKDGITRKRQITEPSLTVFKPKNNPSKASVIICPGGGYHILAWDHEGTSVGEWFAQRGVTAFVLKYRLPDDEMYENAEIRPLQDAQQAIVYVRKNATKYGLDESKVGIMGFSAGGHLASTAATHFNTQVGELTDDKISVRPDFTILMYPVISLSDRYAHMGSRNNLIGENPSIEKIEFYSNELQVSAETPPAFLVHAFDDGVRVENSIEYYKALKKFNVPSEMHLYDAGGHGFSMKKSNKGPVATWPNRLEDWMKAHKWM</sequence>
<gene>
    <name evidence="4" type="ORF">ACFOOI_00605</name>
</gene>
<accession>A0ABV7YSX6</accession>
<keyword evidence="2" id="KW-0732">Signal</keyword>
<comment type="caution">
    <text evidence="4">The sequence shown here is derived from an EMBL/GenBank/DDBJ whole genome shotgun (WGS) entry which is preliminary data.</text>
</comment>
<feature type="signal peptide" evidence="2">
    <location>
        <begin position="1"/>
        <end position="18"/>
    </location>
</feature>
<feature type="chain" id="PRO_5046909885" evidence="2">
    <location>
        <begin position="19"/>
        <end position="305"/>
    </location>
</feature>
<evidence type="ECO:0000256" key="2">
    <source>
        <dbReference type="SAM" id="SignalP"/>
    </source>
</evidence>
<evidence type="ECO:0000313" key="5">
    <source>
        <dbReference type="Proteomes" id="UP001595616"/>
    </source>
</evidence>